<feature type="region of interest" description="Disordered" evidence="1">
    <location>
        <begin position="92"/>
        <end position="113"/>
    </location>
</feature>
<gene>
    <name evidence="2" type="ORF">PF009_g3767</name>
</gene>
<name>A0A6A3FPX9_9STRA</name>
<organism evidence="2 3">
    <name type="scientific">Phytophthora fragariae</name>
    <dbReference type="NCBI Taxonomy" id="53985"/>
    <lineage>
        <taxon>Eukaryota</taxon>
        <taxon>Sar</taxon>
        <taxon>Stramenopiles</taxon>
        <taxon>Oomycota</taxon>
        <taxon>Peronosporomycetes</taxon>
        <taxon>Peronosporales</taxon>
        <taxon>Peronosporaceae</taxon>
        <taxon>Phytophthora</taxon>
    </lineage>
</organism>
<dbReference type="Proteomes" id="UP000429523">
    <property type="component" value="Unassembled WGS sequence"/>
</dbReference>
<evidence type="ECO:0000313" key="2">
    <source>
        <dbReference type="EMBL" id="KAE8946616.1"/>
    </source>
</evidence>
<dbReference type="EMBL" id="QXGF01000110">
    <property type="protein sequence ID" value="KAE8946616.1"/>
    <property type="molecule type" value="Genomic_DNA"/>
</dbReference>
<protein>
    <submittedName>
        <fullName evidence="2">Uncharacterized protein</fullName>
    </submittedName>
</protein>
<comment type="caution">
    <text evidence="2">The sequence shown here is derived from an EMBL/GenBank/DDBJ whole genome shotgun (WGS) entry which is preliminary data.</text>
</comment>
<evidence type="ECO:0000256" key="1">
    <source>
        <dbReference type="SAM" id="MobiDB-lite"/>
    </source>
</evidence>
<sequence>MFRLLNVLFFDRFISLSNLLRRDELEEGNFTFWMDVANAFCSDTKLQGFRPRKPRLLELGKAAVYHLDRWRKHHQTGRVFCAANIYPDDENDSTQEVNGRHLKSNNRERQKGAQEGTLALLVETIKETVDIDTNKVQEETWKERNIFLQEQRAAQKLSTLSGMLARNAAEIQEILQRRREYHVQGLDAADIGRTLANCKKKAVIEDQMNDLEFEIIKDIH</sequence>
<accession>A0A6A3FPX9</accession>
<evidence type="ECO:0000313" key="3">
    <source>
        <dbReference type="Proteomes" id="UP000429523"/>
    </source>
</evidence>
<reference evidence="2 3" key="1">
    <citation type="submission" date="2018-08" db="EMBL/GenBank/DDBJ databases">
        <title>Genomic investigation of the strawberry pathogen Phytophthora fragariae indicates pathogenicity is determined by transcriptional variation in three key races.</title>
        <authorList>
            <person name="Adams T.M."/>
            <person name="Armitage A.D."/>
            <person name="Sobczyk M.K."/>
            <person name="Bates H.J."/>
            <person name="Dunwell J.M."/>
            <person name="Nellist C.F."/>
            <person name="Harrison R.J."/>
        </authorList>
    </citation>
    <scope>NUCLEOTIDE SEQUENCE [LARGE SCALE GENOMIC DNA]</scope>
    <source>
        <strain evidence="2 3">NOV-9</strain>
    </source>
</reference>
<proteinExistence type="predicted"/>
<dbReference type="AlphaFoldDB" id="A0A6A3FPX9"/>